<sequence length="289" mass="30436">MSDDVETTTPAASEPPAAASGPSAASEPPAVSETAAGKGRRAVLTALPFVLVLAAVGGAAYTVRAVDGADRTVTTVVWDGRGAKPGADPAAAADRGRTDTELSRLLMPVPEGYRLGPDIGDLGNDSETSGEKATVVLKDTGRGLAGKERRELDALIDKLRFEGIAHRSYTRGVSVPYTRGGFDDLVLTVRVAKMGDERMVRTVHERRKAMLDSFGVLRKGPKIDGHQNVTCYRMPQDAEDPLDSIACYAYKGGISVTFDAEGPKPFSASTVAGLVKDQLDHIKSPGESI</sequence>
<accession>A0ABZ1EYN4</accession>
<dbReference type="Proteomes" id="UP001356428">
    <property type="component" value="Chromosome"/>
</dbReference>
<evidence type="ECO:0008006" key="5">
    <source>
        <dbReference type="Google" id="ProtNLM"/>
    </source>
</evidence>
<evidence type="ECO:0000256" key="2">
    <source>
        <dbReference type="SAM" id="Phobius"/>
    </source>
</evidence>
<evidence type="ECO:0000313" key="4">
    <source>
        <dbReference type="Proteomes" id="UP001356428"/>
    </source>
</evidence>
<evidence type="ECO:0000256" key="1">
    <source>
        <dbReference type="SAM" id="MobiDB-lite"/>
    </source>
</evidence>
<feature type="region of interest" description="Disordered" evidence="1">
    <location>
        <begin position="1"/>
        <end position="33"/>
    </location>
</feature>
<proteinExistence type="predicted"/>
<gene>
    <name evidence="3" type="ORF">OG849_19320</name>
</gene>
<protein>
    <recommendedName>
        <fullName evidence="5">Secreted protein</fullName>
    </recommendedName>
</protein>
<keyword evidence="2" id="KW-0472">Membrane</keyword>
<evidence type="ECO:0000313" key="3">
    <source>
        <dbReference type="EMBL" id="WSB09232.1"/>
    </source>
</evidence>
<reference evidence="3 4" key="1">
    <citation type="submission" date="2022-10" db="EMBL/GenBank/DDBJ databases">
        <title>The complete genomes of actinobacterial strains from the NBC collection.</title>
        <authorList>
            <person name="Joergensen T.S."/>
            <person name="Alvarez Arevalo M."/>
            <person name="Sterndorff E.B."/>
            <person name="Faurdal D."/>
            <person name="Vuksanovic O."/>
            <person name="Mourched A.-S."/>
            <person name="Charusanti P."/>
            <person name="Shaw S."/>
            <person name="Blin K."/>
            <person name="Weber T."/>
        </authorList>
    </citation>
    <scope>NUCLEOTIDE SEQUENCE [LARGE SCALE GENOMIC DNA]</scope>
    <source>
        <strain evidence="3 4">NBC 01792</strain>
    </source>
</reference>
<keyword evidence="2" id="KW-1133">Transmembrane helix</keyword>
<keyword evidence="4" id="KW-1185">Reference proteome</keyword>
<feature type="compositionally biased region" description="Low complexity" evidence="1">
    <location>
        <begin position="7"/>
        <end position="33"/>
    </location>
</feature>
<keyword evidence="2" id="KW-0812">Transmembrane</keyword>
<dbReference type="RefSeq" id="WP_326704483.1">
    <property type="nucleotide sequence ID" value="NZ_CP109083.1"/>
</dbReference>
<name>A0ABZ1EYN4_9ACTN</name>
<organism evidence="3 4">
    <name type="scientific">Streptomyces cyaneofuscatus</name>
    <dbReference type="NCBI Taxonomy" id="66883"/>
    <lineage>
        <taxon>Bacteria</taxon>
        <taxon>Bacillati</taxon>
        <taxon>Actinomycetota</taxon>
        <taxon>Actinomycetes</taxon>
        <taxon>Kitasatosporales</taxon>
        <taxon>Streptomycetaceae</taxon>
        <taxon>Streptomyces</taxon>
    </lineage>
</organism>
<dbReference type="EMBL" id="CP109083">
    <property type="protein sequence ID" value="WSB09232.1"/>
    <property type="molecule type" value="Genomic_DNA"/>
</dbReference>
<feature type="transmembrane region" description="Helical" evidence="2">
    <location>
        <begin position="42"/>
        <end position="63"/>
    </location>
</feature>